<dbReference type="PANTHER" id="PTHR42781:SF4">
    <property type="entry name" value="SPERMIDINE_PUTRESCINE IMPORT ATP-BINDING PROTEIN POTA"/>
    <property type="match status" value="1"/>
</dbReference>
<dbReference type="GO" id="GO:0015697">
    <property type="term" value="P:quaternary ammonium group transport"/>
    <property type="evidence" value="ECO:0007669"/>
    <property type="project" value="UniProtKB-ARBA"/>
</dbReference>
<evidence type="ECO:0000256" key="1">
    <source>
        <dbReference type="ARBA" id="ARBA00022448"/>
    </source>
</evidence>
<dbReference type="InterPro" id="IPR003593">
    <property type="entry name" value="AAA+_ATPase"/>
</dbReference>
<sequence length="315" mass="34263">MLSFENVCFSYGEAKALDGVSLALKKGELLTLLGPSGCGKTTTLQIAGGFLFPDSGRVMLDGRDVSALPPEKRPTATVFQSHALFPHMSVEENVAYGLRVRGTPRAERLRRAAEMLERVGLDGYLKSRVQDLSGGQQQRVALARALILNPRVLLLDEPLSSLDARLRVRMRAEIRSLQKAFGITALYVTHDQEEALSISDRVALMQGGRLVQVGTPEEVYFSPHGDFAADFIGDAFPVTLEGRRQLLRPDQIVVAADGPLVGTLVSRAFLGASTDWVIDWQGQTLRASVPSAAEPAREIGGEVRFAILPSRDRNA</sequence>
<dbReference type="Proteomes" id="UP000473699">
    <property type="component" value="Unassembled WGS sequence"/>
</dbReference>
<keyword evidence="6" id="KW-1185">Reference proteome</keyword>
<dbReference type="RefSeq" id="WP_154529708.1">
    <property type="nucleotide sequence ID" value="NZ_VUNH01000015.1"/>
</dbReference>
<dbReference type="InterPro" id="IPR050093">
    <property type="entry name" value="ABC_SmlMolc_Importer"/>
</dbReference>
<name>A0A6L5YG11_9BACT</name>
<comment type="caution">
    <text evidence="5">The sequence shown here is derived from an EMBL/GenBank/DDBJ whole genome shotgun (WGS) entry which is preliminary data.</text>
</comment>
<dbReference type="GO" id="GO:0043190">
    <property type="term" value="C:ATP-binding cassette (ABC) transporter complex"/>
    <property type="evidence" value="ECO:0007669"/>
    <property type="project" value="InterPro"/>
</dbReference>
<dbReference type="PANTHER" id="PTHR42781">
    <property type="entry name" value="SPERMIDINE/PUTRESCINE IMPORT ATP-BINDING PROTEIN POTA"/>
    <property type="match status" value="1"/>
</dbReference>
<evidence type="ECO:0000313" key="5">
    <source>
        <dbReference type="EMBL" id="MST56637.1"/>
    </source>
</evidence>
<feature type="domain" description="ABC transporter" evidence="4">
    <location>
        <begin position="2"/>
        <end position="232"/>
    </location>
</feature>
<evidence type="ECO:0000256" key="3">
    <source>
        <dbReference type="ARBA" id="ARBA00022840"/>
    </source>
</evidence>
<keyword evidence="1" id="KW-0813">Transport</keyword>
<dbReference type="InterPro" id="IPR008995">
    <property type="entry name" value="Mo/tungstate-bd_C_term_dom"/>
</dbReference>
<dbReference type="AlphaFoldDB" id="A0A6L5YG11"/>
<evidence type="ECO:0000313" key="6">
    <source>
        <dbReference type="Proteomes" id="UP000473699"/>
    </source>
</evidence>
<dbReference type="GO" id="GO:0005524">
    <property type="term" value="F:ATP binding"/>
    <property type="evidence" value="ECO:0007669"/>
    <property type="project" value="UniProtKB-KW"/>
</dbReference>
<dbReference type="InterPro" id="IPR013611">
    <property type="entry name" value="Transp-assoc_OB_typ2"/>
</dbReference>
<reference evidence="5 6" key="1">
    <citation type="submission" date="2019-08" db="EMBL/GenBank/DDBJ databases">
        <title>In-depth cultivation of the pig gut microbiome towards novel bacterial diversity and tailored functional studies.</title>
        <authorList>
            <person name="Wylensek D."/>
            <person name="Hitch T.C.A."/>
            <person name="Clavel T."/>
        </authorList>
    </citation>
    <scope>NUCLEOTIDE SEQUENCE [LARGE SCALE GENOMIC DNA]</scope>
    <source>
        <strain evidence="5 6">SM-530-WT-4B</strain>
    </source>
</reference>
<dbReference type="Pfam" id="PF00005">
    <property type="entry name" value="ABC_tran"/>
    <property type="match status" value="1"/>
</dbReference>
<accession>A0A6L5YG11</accession>
<dbReference type="EMBL" id="VUNH01000015">
    <property type="protein sequence ID" value="MST56637.1"/>
    <property type="molecule type" value="Genomic_DNA"/>
</dbReference>
<dbReference type="InterPro" id="IPR017871">
    <property type="entry name" value="ABC_transporter-like_CS"/>
</dbReference>
<keyword evidence="3 5" id="KW-0067">ATP-binding</keyword>
<dbReference type="Pfam" id="PF08402">
    <property type="entry name" value="TOBE_2"/>
    <property type="match status" value="1"/>
</dbReference>
<dbReference type="SUPFAM" id="SSF50331">
    <property type="entry name" value="MOP-like"/>
    <property type="match status" value="1"/>
</dbReference>
<dbReference type="SUPFAM" id="SSF52540">
    <property type="entry name" value="P-loop containing nucleoside triphosphate hydrolases"/>
    <property type="match status" value="1"/>
</dbReference>
<evidence type="ECO:0000259" key="4">
    <source>
        <dbReference type="PROSITE" id="PS50893"/>
    </source>
</evidence>
<dbReference type="InterPro" id="IPR027417">
    <property type="entry name" value="P-loop_NTPase"/>
</dbReference>
<dbReference type="GO" id="GO:0022857">
    <property type="term" value="F:transmembrane transporter activity"/>
    <property type="evidence" value="ECO:0007669"/>
    <property type="project" value="InterPro"/>
</dbReference>
<dbReference type="FunFam" id="3.40.50.300:FF:000425">
    <property type="entry name" value="Probable ABC transporter, ATP-binding subunit"/>
    <property type="match status" value="1"/>
</dbReference>
<proteinExistence type="predicted"/>
<dbReference type="InterPro" id="IPR003439">
    <property type="entry name" value="ABC_transporter-like_ATP-bd"/>
</dbReference>
<dbReference type="SMART" id="SM00382">
    <property type="entry name" value="AAA"/>
    <property type="match status" value="1"/>
</dbReference>
<organism evidence="5 6">
    <name type="scientific">Pyramidobacter porci</name>
    <dbReference type="NCBI Taxonomy" id="2605789"/>
    <lineage>
        <taxon>Bacteria</taxon>
        <taxon>Thermotogati</taxon>
        <taxon>Synergistota</taxon>
        <taxon>Synergistia</taxon>
        <taxon>Synergistales</taxon>
        <taxon>Dethiosulfovibrionaceae</taxon>
        <taxon>Pyramidobacter</taxon>
    </lineage>
</organism>
<dbReference type="Gene3D" id="3.40.50.300">
    <property type="entry name" value="P-loop containing nucleotide triphosphate hydrolases"/>
    <property type="match status" value="1"/>
</dbReference>
<keyword evidence="2" id="KW-0547">Nucleotide-binding</keyword>
<evidence type="ECO:0000256" key="2">
    <source>
        <dbReference type="ARBA" id="ARBA00022741"/>
    </source>
</evidence>
<protein>
    <submittedName>
        <fullName evidence="5">ABC transporter ATP-binding protein</fullName>
    </submittedName>
</protein>
<dbReference type="PROSITE" id="PS50893">
    <property type="entry name" value="ABC_TRANSPORTER_2"/>
    <property type="match status" value="1"/>
</dbReference>
<dbReference type="GO" id="GO:0016887">
    <property type="term" value="F:ATP hydrolysis activity"/>
    <property type="evidence" value="ECO:0007669"/>
    <property type="project" value="InterPro"/>
</dbReference>
<gene>
    <name evidence="5" type="ORF">FYJ74_11455</name>
</gene>
<dbReference type="PROSITE" id="PS00211">
    <property type="entry name" value="ABC_TRANSPORTER_1"/>
    <property type="match status" value="1"/>
</dbReference>